<dbReference type="GO" id="GO:0005576">
    <property type="term" value="C:extracellular region"/>
    <property type="evidence" value="ECO:0007669"/>
    <property type="project" value="UniProtKB-SubCell"/>
</dbReference>
<organism evidence="8">
    <name type="scientific">Anisakis simplex</name>
    <name type="common">Herring worm</name>
    <dbReference type="NCBI Taxonomy" id="6269"/>
    <lineage>
        <taxon>Eukaryota</taxon>
        <taxon>Metazoa</taxon>
        <taxon>Ecdysozoa</taxon>
        <taxon>Nematoda</taxon>
        <taxon>Chromadorea</taxon>
        <taxon>Rhabditida</taxon>
        <taxon>Spirurina</taxon>
        <taxon>Ascaridomorpha</taxon>
        <taxon>Ascaridoidea</taxon>
        <taxon>Anisakidae</taxon>
        <taxon>Anisakis</taxon>
        <taxon>Anisakis simplex complex</taxon>
    </lineage>
</organism>
<feature type="chain" id="PRO_5043121049" evidence="5">
    <location>
        <begin position="20"/>
        <end position="136"/>
    </location>
</feature>
<dbReference type="EMBL" id="UYRR01031194">
    <property type="protein sequence ID" value="VDK47434.1"/>
    <property type="molecule type" value="Genomic_DNA"/>
</dbReference>
<evidence type="ECO:0000313" key="8">
    <source>
        <dbReference type="WBParaSite" id="ASIM_0001300001-mRNA-1"/>
    </source>
</evidence>
<comment type="subcellular location">
    <subcellularLocation>
        <location evidence="1">Secreted</location>
    </subcellularLocation>
</comment>
<gene>
    <name evidence="6" type="ORF">ASIM_LOCUS12466</name>
</gene>
<evidence type="ECO:0000256" key="1">
    <source>
        <dbReference type="ARBA" id="ARBA00004613"/>
    </source>
</evidence>
<evidence type="ECO:0000256" key="2">
    <source>
        <dbReference type="ARBA" id="ARBA00010112"/>
    </source>
</evidence>
<dbReference type="AlphaFoldDB" id="A0A0M3JXD1"/>
<dbReference type="PANTHER" id="PTHR21700">
    <property type="entry name" value="TRANSTHYRETIN-LIKE FAMILY PROTEIN-RELATED"/>
    <property type="match status" value="1"/>
</dbReference>
<keyword evidence="4 5" id="KW-0732">Signal</keyword>
<proteinExistence type="inferred from homology"/>
<reference evidence="8" key="1">
    <citation type="submission" date="2017-02" db="UniProtKB">
        <authorList>
            <consortium name="WormBaseParasite"/>
        </authorList>
    </citation>
    <scope>IDENTIFICATION</scope>
</reference>
<dbReference type="GO" id="GO:0009986">
    <property type="term" value="C:cell surface"/>
    <property type="evidence" value="ECO:0007669"/>
    <property type="project" value="InterPro"/>
</dbReference>
<comment type="similarity">
    <text evidence="2">Belongs to the nematode transthyretin-like family.</text>
</comment>
<evidence type="ECO:0000256" key="3">
    <source>
        <dbReference type="ARBA" id="ARBA00022525"/>
    </source>
</evidence>
<dbReference type="Gene3D" id="2.60.40.3330">
    <property type="match status" value="1"/>
</dbReference>
<protein>
    <submittedName>
        <fullName evidence="8">Transthyretin-like family protein</fullName>
    </submittedName>
</protein>
<evidence type="ECO:0000256" key="4">
    <source>
        <dbReference type="ARBA" id="ARBA00022729"/>
    </source>
</evidence>
<accession>A0A0M3JXD1</accession>
<feature type="signal peptide" evidence="5">
    <location>
        <begin position="1"/>
        <end position="19"/>
    </location>
</feature>
<reference evidence="6 7" key="2">
    <citation type="submission" date="2018-11" db="EMBL/GenBank/DDBJ databases">
        <authorList>
            <consortium name="Pathogen Informatics"/>
        </authorList>
    </citation>
    <scope>NUCLEOTIDE SEQUENCE [LARGE SCALE GENOMIC DNA]</scope>
</reference>
<evidence type="ECO:0000256" key="5">
    <source>
        <dbReference type="SAM" id="SignalP"/>
    </source>
</evidence>
<dbReference type="Pfam" id="PF01060">
    <property type="entry name" value="TTR-52"/>
    <property type="match status" value="1"/>
</dbReference>
<dbReference type="PANTHER" id="PTHR21700:SF30">
    <property type="entry name" value="TRANSTHYRETIN-LIKE FAMILY PROTEIN"/>
    <property type="match status" value="1"/>
</dbReference>
<keyword evidence="7" id="KW-1185">Reference proteome</keyword>
<dbReference type="Proteomes" id="UP000267096">
    <property type="component" value="Unassembled WGS sequence"/>
</dbReference>
<name>A0A0M3JXD1_ANISI</name>
<evidence type="ECO:0000313" key="6">
    <source>
        <dbReference type="EMBL" id="VDK47434.1"/>
    </source>
</evidence>
<dbReference type="InterPro" id="IPR038479">
    <property type="entry name" value="Transthyretin-like_sf"/>
</dbReference>
<dbReference type="WBParaSite" id="ASIM_0001300001-mRNA-1">
    <property type="protein sequence ID" value="ASIM_0001300001-mRNA-1"/>
    <property type="gene ID" value="ASIM_0001300001"/>
</dbReference>
<dbReference type="InterPro" id="IPR001534">
    <property type="entry name" value="Transthyretin-like"/>
</dbReference>
<sequence>MLLKVVITLIVSVLAVVNGFFCTPANVTVDATFLCANQAVANALVELLEHDLFDPDDVLSAEKTSANGNVILVGEECEIGRIEPYLMITHHCYTGKIRNECTVVDLIEVPQEYIGKVYRVTGYYLDKHKPHYSVKC</sequence>
<keyword evidence="3" id="KW-0964">Secreted</keyword>
<evidence type="ECO:0000313" key="7">
    <source>
        <dbReference type="Proteomes" id="UP000267096"/>
    </source>
</evidence>
<dbReference type="OrthoDB" id="5826894at2759"/>